<evidence type="ECO:0000256" key="10">
    <source>
        <dbReference type="ARBA" id="ARBA00023027"/>
    </source>
</evidence>
<sequence length="309" mass="35096">MKTVLIAGGCGFIGSNLCIRLLNDNNKIICVDNLYSSKIANIKECINNDNFTFINHNIIEPLYIDDEIDEIYHLACPASPSKYQKDPIYTLKTNFVGTMNLLELARVKSAKILLASTSEIYGEPQVSPQPETYRGNVNTTGIRSCYDEGKRIAETLFMDYHTQYNVHIRIVRIFNTYGPNMDKYDGRVVTNFISQILNNEAITLYGDGSQTRSFQYIDDLLDGIIKLMDSEYIYPINIGNPTEISVKQLASILIDLTHSDSKFIYNPLPLDDPTNRNPDIQLAKKILNWEPQVELKTGLLNTIKYLQNC</sequence>
<evidence type="ECO:0000256" key="4">
    <source>
        <dbReference type="ARBA" id="ARBA00007505"/>
    </source>
</evidence>
<name>A0A6C0JCG3_9ZZZZ</name>
<evidence type="ECO:0000256" key="7">
    <source>
        <dbReference type="ARBA" id="ARBA00022793"/>
    </source>
</evidence>
<keyword evidence="10" id="KW-0520">NAD</keyword>
<dbReference type="GO" id="GO:0070403">
    <property type="term" value="F:NAD+ binding"/>
    <property type="evidence" value="ECO:0007669"/>
    <property type="project" value="InterPro"/>
</dbReference>
<evidence type="ECO:0000256" key="9">
    <source>
        <dbReference type="ARBA" id="ARBA00022989"/>
    </source>
</evidence>
<evidence type="ECO:0000256" key="2">
    <source>
        <dbReference type="ARBA" id="ARBA00004447"/>
    </source>
</evidence>
<keyword evidence="12" id="KW-0472">Membrane</keyword>
<proteinExistence type="inferred from homology"/>
<organism evidence="16">
    <name type="scientific">viral metagenome</name>
    <dbReference type="NCBI Taxonomy" id="1070528"/>
    <lineage>
        <taxon>unclassified sequences</taxon>
        <taxon>metagenomes</taxon>
        <taxon>organismal metagenomes</taxon>
    </lineage>
</organism>
<comment type="similarity">
    <text evidence="4">Belongs to the NAD(P)-dependent epimerase/dehydratase family. UDP-glucuronic acid decarboxylase subfamily.</text>
</comment>
<evidence type="ECO:0000256" key="8">
    <source>
        <dbReference type="ARBA" id="ARBA00022968"/>
    </source>
</evidence>
<comment type="subcellular location">
    <subcellularLocation>
        <location evidence="2">Golgi apparatus</location>
        <location evidence="2">Golgi stack membrane</location>
        <topology evidence="2">Single-pass type II membrane protein</topology>
    </subcellularLocation>
</comment>
<dbReference type="SUPFAM" id="SSF51735">
    <property type="entry name" value="NAD(P)-binding Rossmann-fold domains"/>
    <property type="match status" value="1"/>
</dbReference>
<evidence type="ECO:0000256" key="6">
    <source>
        <dbReference type="ARBA" id="ARBA00022692"/>
    </source>
</evidence>
<evidence type="ECO:0000313" key="16">
    <source>
        <dbReference type="EMBL" id="QHU02551.1"/>
    </source>
</evidence>
<keyword evidence="6" id="KW-0812">Transmembrane</keyword>
<keyword evidence="14" id="KW-0456">Lyase</keyword>
<evidence type="ECO:0000256" key="14">
    <source>
        <dbReference type="ARBA" id="ARBA00023239"/>
    </source>
</evidence>
<dbReference type="InterPro" id="IPR016040">
    <property type="entry name" value="NAD(P)-bd_dom"/>
</dbReference>
<evidence type="ECO:0000256" key="13">
    <source>
        <dbReference type="ARBA" id="ARBA00023180"/>
    </source>
</evidence>
<dbReference type="UniPathway" id="UPA00796">
    <property type="reaction ID" value="UER00771"/>
</dbReference>
<reference evidence="16" key="1">
    <citation type="journal article" date="2020" name="Nature">
        <title>Giant virus diversity and host interactions through global metagenomics.</title>
        <authorList>
            <person name="Schulz F."/>
            <person name="Roux S."/>
            <person name="Paez-Espino D."/>
            <person name="Jungbluth S."/>
            <person name="Walsh D.A."/>
            <person name="Denef V.J."/>
            <person name="McMahon K.D."/>
            <person name="Konstantinidis K.T."/>
            <person name="Eloe-Fadrosh E.A."/>
            <person name="Kyrpides N.C."/>
            <person name="Woyke T."/>
        </authorList>
    </citation>
    <scope>NUCLEOTIDE SEQUENCE</scope>
    <source>
        <strain evidence="16">GVMAG-M-3300025880-76</strain>
    </source>
</reference>
<dbReference type="Gene3D" id="3.40.50.720">
    <property type="entry name" value="NAD(P)-binding Rossmann-like Domain"/>
    <property type="match status" value="1"/>
</dbReference>
<dbReference type="AlphaFoldDB" id="A0A6C0JCG3"/>
<feature type="domain" description="NAD(P)-binding" evidence="15">
    <location>
        <begin position="5"/>
        <end position="299"/>
    </location>
</feature>
<evidence type="ECO:0000256" key="11">
    <source>
        <dbReference type="ARBA" id="ARBA00023034"/>
    </source>
</evidence>
<keyword evidence="8" id="KW-0735">Signal-anchor</keyword>
<dbReference type="EMBL" id="MN740360">
    <property type="protein sequence ID" value="QHU02551.1"/>
    <property type="molecule type" value="Genomic_DNA"/>
</dbReference>
<keyword evidence="7" id="KW-0210">Decarboxylase</keyword>
<keyword evidence="9" id="KW-1133">Transmembrane helix</keyword>
<dbReference type="FunFam" id="3.40.50.720:FF:000065">
    <property type="entry name" value="UDP-glucuronic acid decarboxylase 1"/>
    <property type="match status" value="1"/>
</dbReference>
<comment type="pathway">
    <text evidence="3">Nucleotide-sugar biosynthesis; UDP-alpha-D-xylose biosynthesis; UDP-alpha-D-xylose from UDP-alpha-D-glucuronate: step 1/1.</text>
</comment>
<protein>
    <recommendedName>
        <fullName evidence="5">UDP-glucuronate decarboxylase</fullName>
        <ecNumber evidence="5">4.1.1.35</ecNumber>
    </recommendedName>
</protein>
<dbReference type="CDD" id="cd05230">
    <property type="entry name" value="UGD_SDR_e"/>
    <property type="match status" value="1"/>
</dbReference>
<dbReference type="EC" id="4.1.1.35" evidence="5"/>
<accession>A0A6C0JCG3</accession>
<keyword evidence="11" id="KW-0333">Golgi apparatus</keyword>
<comment type="cofactor">
    <cofactor evidence="1">
        <name>NAD(+)</name>
        <dbReference type="ChEBI" id="CHEBI:57540"/>
    </cofactor>
</comment>
<evidence type="ECO:0000256" key="5">
    <source>
        <dbReference type="ARBA" id="ARBA00012290"/>
    </source>
</evidence>
<dbReference type="GO" id="GO:0032580">
    <property type="term" value="C:Golgi cisterna membrane"/>
    <property type="evidence" value="ECO:0007669"/>
    <property type="project" value="UniProtKB-SubCell"/>
</dbReference>
<dbReference type="InterPro" id="IPR036291">
    <property type="entry name" value="NAD(P)-bd_dom_sf"/>
</dbReference>
<dbReference type="GO" id="GO:0042732">
    <property type="term" value="P:D-xylose metabolic process"/>
    <property type="evidence" value="ECO:0007669"/>
    <property type="project" value="InterPro"/>
</dbReference>
<dbReference type="Pfam" id="PF16363">
    <property type="entry name" value="GDP_Man_Dehyd"/>
    <property type="match status" value="1"/>
</dbReference>
<evidence type="ECO:0000256" key="3">
    <source>
        <dbReference type="ARBA" id="ARBA00005100"/>
    </source>
</evidence>
<evidence type="ECO:0000256" key="1">
    <source>
        <dbReference type="ARBA" id="ARBA00001911"/>
    </source>
</evidence>
<dbReference type="GO" id="GO:0048040">
    <property type="term" value="F:UDP-glucuronate decarboxylase activity"/>
    <property type="evidence" value="ECO:0007669"/>
    <property type="project" value="UniProtKB-EC"/>
</dbReference>
<dbReference type="InterPro" id="IPR044516">
    <property type="entry name" value="UXS-like"/>
</dbReference>
<evidence type="ECO:0000259" key="15">
    <source>
        <dbReference type="Pfam" id="PF16363"/>
    </source>
</evidence>
<dbReference type="PANTHER" id="PTHR43078">
    <property type="entry name" value="UDP-GLUCURONIC ACID DECARBOXYLASE-RELATED"/>
    <property type="match status" value="1"/>
</dbReference>
<dbReference type="PANTHER" id="PTHR43078:SF6">
    <property type="entry name" value="UDP-GLUCURONIC ACID DECARBOXYLASE 1"/>
    <property type="match status" value="1"/>
</dbReference>
<evidence type="ECO:0000256" key="12">
    <source>
        <dbReference type="ARBA" id="ARBA00023136"/>
    </source>
</evidence>
<keyword evidence="13" id="KW-0325">Glycoprotein</keyword>
<dbReference type="GO" id="GO:0033320">
    <property type="term" value="P:UDP-D-xylose biosynthetic process"/>
    <property type="evidence" value="ECO:0007669"/>
    <property type="project" value="UniProtKB-UniPathway"/>
</dbReference>